<dbReference type="PROSITE" id="PS50181">
    <property type="entry name" value="FBOX"/>
    <property type="match status" value="1"/>
</dbReference>
<dbReference type="InterPro" id="IPR001810">
    <property type="entry name" value="F-box_dom"/>
</dbReference>
<dbReference type="EMBL" id="KL198018">
    <property type="protein sequence ID" value="KDQ20172.1"/>
    <property type="molecule type" value="Genomic_DNA"/>
</dbReference>
<reference evidence="3" key="1">
    <citation type="journal article" date="2014" name="Proc. Natl. Acad. Sci. U.S.A.">
        <title>Extensive sampling of basidiomycete genomes demonstrates inadequacy of the white-rot/brown-rot paradigm for wood decay fungi.</title>
        <authorList>
            <person name="Riley R."/>
            <person name="Salamov A.A."/>
            <person name="Brown D.W."/>
            <person name="Nagy L.G."/>
            <person name="Floudas D."/>
            <person name="Held B.W."/>
            <person name="Levasseur A."/>
            <person name="Lombard V."/>
            <person name="Morin E."/>
            <person name="Otillar R."/>
            <person name="Lindquist E.A."/>
            <person name="Sun H."/>
            <person name="LaButti K.M."/>
            <person name="Schmutz J."/>
            <person name="Jabbour D."/>
            <person name="Luo H."/>
            <person name="Baker S.E."/>
            <person name="Pisabarro A.G."/>
            <person name="Walton J.D."/>
            <person name="Blanchette R.A."/>
            <person name="Henrissat B."/>
            <person name="Martin F."/>
            <person name="Cullen D."/>
            <person name="Hibbett D.S."/>
            <person name="Grigoriev I.V."/>
        </authorList>
    </citation>
    <scope>NUCLEOTIDE SEQUENCE [LARGE SCALE GENOMIC DNA]</scope>
    <source>
        <strain evidence="3">FD-172 SS1</strain>
    </source>
</reference>
<dbReference type="Pfam" id="PF12937">
    <property type="entry name" value="F-box-like"/>
    <property type="match status" value="1"/>
</dbReference>
<dbReference type="AlphaFoldDB" id="A0A067N7R5"/>
<dbReference type="InParanoid" id="A0A067N7R5"/>
<evidence type="ECO:0000313" key="3">
    <source>
        <dbReference type="Proteomes" id="UP000027195"/>
    </source>
</evidence>
<accession>A0A067N7R5</accession>
<keyword evidence="3" id="KW-1185">Reference proteome</keyword>
<dbReference type="SUPFAM" id="SSF81383">
    <property type="entry name" value="F-box domain"/>
    <property type="match status" value="1"/>
</dbReference>
<organism evidence="2 3">
    <name type="scientific">Botryobasidium botryosum (strain FD-172 SS1)</name>
    <dbReference type="NCBI Taxonomy" id="930990"/>
    <lineage>
        <taxon>Eukaryota</taxon>
        <taxon>Fungi</taxon>
        <taxon>Dikarya</taxon>
        <taxon>Basidiomycota</taxon>
        <taxon>Agaricomycotina</taxon>
        <taxon>Agaricomycetes</taxon>
        <taxon>Cantharellales</taxon>
        <taxon>Botryobasidiaceae</taxon>
        <taxon>Botryobasidium</taxon>
    </lineage>
</organism>
<dbReference type="CDD" id="cd09917">
    <property type="entry name" value="F-box_SF"/>
    <property type="match status" value="1"/>
</dbReference>
<dbReference type="Gene3D" id="1.20.1280.50">
    <property type="match status" value="1"/>
</dbReference>
<dbReference type="InterPro" id="IPR036322">
    <property type="entry name" value="WD40_repeat_dom_sf"/>
</dbReference>
<feature type="domain" description="F-box" evidence="1">
    <location>
        <begin position="35"/>
        <end position="81"/>
    </location>
</feature>
<sequence length="498" mass="55279">MDSAALCAGFDAIGIDTTGPPTVDAGAASCTPLPSPALCRLPVEVLIHLLSMLPVRDLLHMRRTSRLMNDVSCHRSVWLSGLRDLISQFRLPLTTFSTNPYVTPTHTLEAIVERPLRVECALTTFDSPPSIRSSRLLGLSEGHERLVFIQLIPGGRWAVAANEAGLLSFWDLEPDCGGTEIMPIVTVQYPRGSVIEACTLEPDGKADGAVLSLSGQQTLEHLYFFDIYHLSLSSIPSLQKLGRIEGKTRMFYHALDGPAHLAAILSVNHLIIWDWKLDMWRGISNDILNLEWARSISISAVDREVSVLDSNGTIHSYPIPSLLPRSYSESPEIIEAVESAEWHTTSTVQIAGAYTSEQWRPADPGISSSPVLIYDYQPQFHLLASTRKDVPPMSFIDSAHREMFSLTITGMGAWFVTMWWYDGDLVAHFTRFPTYPLGAEHDQVTTLQGETSRKVILSSDFGEKERDWVPEWVAHSFCPISGRVCISMGNGTMRILEF</sequence>
<evidence type="ECO:0000313" key="2">
    <source>
        <dbReference type="EMBL" id="KDQ20172.1"/>
    </source>
</evidence>
<dbReference type="InterPro" id="IPR036047">
    <property type="entry name" value="F-box-like_dom_sf"/>
</dbReference>
<proteinExistence type="predicted"/>
<evidence type="ECO:0000259" key="1">
    <source>
        <dbReference type="PROSITE" id="PS50181"/>
    </source>
</evidence>
<dbReference type="Proteomes" id="UP000027195">
    <property type="component" value="Unassembled WGS sequence"/>
</dbReference>
<dbReference type="SUPFAM" id="SSF50978">
    <property type="entry name" value="WD40 repeat-like"/>
    <property type="match status" value="1"/>
</dbReference>
<dbReference type="OrthoDB" id="2688364at2759"/>
<dbReference type="HOGENOM" id="CLU_547446_0_0_1"/>
<gene>
    <name evidence="2" type="ORF">BOTBODRAFT_27578</name>
</gene>
<protein>
    <recommendedName>
        <fullName evidence="1">F-box domain-containing protein</fullName>
    </recommendedName>
</protein>
<name>A0A067N7R5_BOTB1</name>